<protein>
    <recommendedName>
        <fullName evidence="10">O-antigen/teichoic acid export membrane protein</fullName>
    </recommendedName>
</protein>
<dbReference type="RefSeq" id="WP_344829481.1">
    <property type="nucleotide sequence ID" value="NZ_BAAAUV010000008.1"/>
</dbReference>
<feature type="transmembrane region" description="Helical" evidence="7">
    <location>
        <begin position="78"/>
        <end position="103"/>
    </location>
</feature>
<comment type="caution">
    <text evidence="8">The sequence shown here is derived from an EMBL/GenBank/DDBJ whole genome shotgun (WGS) entry which is preliminary data.</text>
</comment>
<dbReference type="InterPro" id="IPR050833">
    <property type="entry name" value="Poly_Biosynth_Transport"/>
</dbReference>
<keyword evidence="3 7" id="KW-0812">Transmembrane</keyword>
<evidence type="ECO:0000313" key="9">
    <source>
        <dbReference type="Proteomes" id="UP001501237"/>
    </source>
</evidence>
<sequence>MNVLRRHRQAAGPTLVSTLASAVSAGTTLVIARGAGAAAFGRFTLVLSIALIVAVGMLMSLHYVMLQELPRAAPAERPALVATALTATLGLGLAVLAAGLAAAGPLTRLLGVGTGTLALALVLALSLTLYQLTEGLLRGLGRYREVAAAKLAAAGCYLGVSLFCLLVLDVGDAEVYVAALVVTNLAFALTGAVLTRAPRRSWSARLARTLYRHGACVTVIAALTAVLFGVDVVFLNHWAERADVGVYSVYNGFPKRLLGVVFTDGIGLVLLPALALADKVSAMRRIARLTPAVAAGTALFSFAASTVFFLLAGPGYPYDLALMALSAAGIGAHTAFNLYSVALAMDGLRGARVLIGCLLAGVPAGLACQALCIGRWGLTGGLAAFALSNLILLVLVMAAAARKYRPGAVTESTEPASCASPSSSTSTRPTSPRDSAATPS</sequence>
<feature type="region of interest" description="Disordered" evidence="6">
    <location>
        <begin position="409"/>
        <end position="440"/>
    </location>
</feature>
<evidence type="ECO:0008006" key="10">
    <source>
        <dbReference type="Google" id="ProtNLM"/>
    </source>
</evidence>
<feature type="transmembrane region" description="Helical" evidence="7">
    <location>
        <begin position="41"/>
        <end position="66"/>
    </location>
</feature>
<feature type="transmembrane region" description="Helical" evidence="7">
    <location>
        <begin position="289"/>
        <end position="314"/>
    </location>
</feature>
<feature type="transmembrane region" description="Helical" evidence="7">
    <location>
        <begin position="109"/>
        <end position="130"/>
    </location>
</feature>
<feature type="transmembrane region" description="Helical" evidence="7">
    <location>
        <begin position="320"/>
        <end position="341"/>
    </location>
</feature>
<evidence type="ECO:0000256" key="6">
    <source>
        <dbReference type="SAM" id="MobiDB-lite"/>
    </source>
</evidence>
<feature type="transmembrane region" description="Helical" evidence="7">
    <location>
        <begin position="353"/>
        <end position="376"/>
    </location>
</feature>
<evidence type="ECO:0000256" key="7">
    <source>
        <dbReference type="SAM" id="Phobius"/>
    </source>
</evidence>
<reference evidence="9" key="1">
    <citation type="journal article" date="2019" name="Int. J. Syst. Evol. Microbiol.">
        <title>The Global Catalogue of Microorganisms (GCM) 10K type strain sequencing project: providing services to taxonomists for standard genome sequencing and annotation.</title>
        <authorList>
            <consortium name="The Broad Institute Genomics Platform"/>
            <consortium name="The Broad Institute Genome Sequencing Center for Infectious Disease"/>
            <person name="Wu L."/>
            <person name="Ma J."/>
        </authorList>
    </citation>
    <scope>NUCLEOTIDE SEQUENCE [LARGE SCALE GENOMIC DNA]</scope>
    <source>
        <strain evidence="9">JCM 9377</strain>
    </source>
</reference>
<name>A0ABP6QB92_9ACTN</name>
<keyword evidence="9" id="KW-1185">Reference proteome</keyword>
<feature type="compositionally biased region" description="Low complexity" evidence="6">
    <location>
        <begin position="411"/>
        <end position="433"/>
    </location>
</feature>
<keyword evidence="4 7" id="KW-1133">Transmembrane helix</keyword>
<dbReference type="Proteomes" id="UP001501237">
    <property type="component" value="Unassembled WGS sequence"/>
</dbReference>
<evidence type="ECO:0000313" key="8">
    <source>
        <dbReference type="EMBL" id="GAA3215174.1"/>
    </source>
</evidence>
<proteinExistence type="predicted"/>
<feature type="transmembrane region" description="Helical" evidence="7">
    <location>
        <begin position="175"/>
        <end position="194"/>
    </location>
</feature>
<gene>
    <name evidence="8" type="ORF">GCM10010468_36400</name>
</gene>
<organism evidence="8 9">
    <name type="scientific">Actinocorallia longicatena</name>
    <dbReference type="NCBI Taxonomy" id="111803"/>
    <lineage>
        <taxon>Bacteria</taxon>
        <taxon>Bacillati</taxon>
        <taxon>Actinomycetota</taxon>
        <taxon>Actinomycetes</taxon>
        <taxon>Streptosporangiales</taxon>
        <taxon>Thermomonosporaceae</taxon>
        <taxon>Actinocorallia</taxon>
    </lineage>
</organism>
<dbReference type="EMBL" id="BAAAUV010000008">
    <property type="protein sequence ID" value="GAA3215174.1"/>
    <property type="molecule type" value="Genomic_DNA"/>
</dbReference>
<evidence type="ECO:0000256" key="4">
    <source>
        <dbReference type="ARBA" id="ARBA00022989"/>
    </source>
</evidence>
<evidence type="ECO:0000256" key="1">
    <source>
        <dbReference type="ARBA" id="ARBA00004651"/>
    </source>
</evidence>
<dbReference type="PANTHER" id="PTHR30250:SF11">
    <property type="entry name" value="O-ANTIGEN TRANSPORTER-RELATED"/>
    <property type="match status" value="1"/>
</dbReference>
<feature type="transmembrane region" description="Helical" evidence="7">
    <location>
        <begin position="151"/>
        <end position="169"/>
    </location>
</feature>
<feature type="transmembrane region" description="Helical" evidence="7">
    <location>
        <begin position="382"/>
        <end position="401"/>
    </location>
</feature>
<feature type="transmembrane region" description="Helical" evidence="7">
    <location>
        <begin position="257"/>
        <end position="277"/>
    </location>
</feature>
<evidence type="ECO:0000256" key="3">
    <source>
        <dbReference type="ARBA" id="ARBA00022692"/>
    </source>
</evidence>
<dbReference type="PANTHER" id="PTHR30250">
    <property type="entry name" value="PST FAMILY PREDICTED COLANIC ACID TRANSPORTER"/>
    <property type="match status" value="1"/>
</dbReference>
<keyword evidence="2" id="KW-1003">Cell membrane</keyword>
<keyword evidence="5 7" id="KW-0472">Membrane</keyword>
<accession>A0ABP6QB92</accession>
<evidence type="ECO:0000256" key="2">
    <source>
        <dbReference type="ARBA" id="ARBA00022475"/>
    </source>
</evidence>
<evidence type="ECO:0000256" key="5">
    <source>
        <dbReference type="ARBA" id="ARBA00023136"/>
    </source>
</evidence>
<feature type="transmembrane region" description="Helical" evidence="7">
    <location>
        <begin position="215"/>
        <end position="237"/>
    </location>
</feature>
<comment type="subcellular location">
    <subcellularLocation>
        <location evidence="1">Cell membrane</location>
        <topology evidence="1">Multi-pass membrane protein</topology>
    </subcellularLocation>
</comment>